<dbReference type="AlphaFoldDB" id="A0A829W3X1"/>
<accession>A0A829W3X1</accession>
<dbReference type="Proteomes" id="UP000315200">
    <property type="component" value="Unassembled WGS sequence"/>
</dbReference>
<dbReference type="RefSeq" id="WP_242827372.1">
    <property type="nucleotide sequence ID" value="NZ_BJLB01000001.1"/>
</dbReference>
<name>A0A829W3X1_9FIRM</name>
<reference evidence="1 2" key="1">
    <citation type="submission" date="2019-06" db="EMBL/GenBank/DDBJ databases">
        <title>Draft genome sequence of [Clostridium] clostridioforme NBRC 113352.</title>
        <authorList>
            <person name="Miura T."/>
            <person name="Furukawa M."/>
            <person name="Shimamura M."/>
            <person name="Ohyama Y."/>
            <person name="Yamazoe A."/>
            <person name="Kawasaki H."/>
        </authorList>
    </citation>
    <scope>NUCLEOTIDE SEQUENCE [LARGE SCALE GENOMIC DNA]</scope>
    <source>
        <strain evidence="1 2">NBRC 113352</strain>
    </source>
</reference>
<gene>
    <name evidence="1" type="ORF">Ccl03g_03670</name>
</gene>
<organism evidence="1 2">
    <name type="scientific">Enterocloster clostridioformis</name>
    <dbReference type="NCBI Taxonomy" id="1531"/>
    <lineage>
        <taxon>Bacteria</taxon>
        <taxon>Bacillati</taxon>
        <taxon>Bacillota</taxon>
        <taxon>Clostridia</taxon>
        <taxon>Lachnospirales</taxon>
        <taxon>Lachnospiraceae</taxon>
        <taxon>Enterocloster</taxon>
    </lineage>
</organism>
<protein>
    <submittedName>
        <fullName evidence="1">Uncharacterized protein</fullName>
    </submittedName>
</protein>
<sequence length="354" mass="41827">MKQNVETFFQQTPKKFDIIYIDACGSIPSVQHALRTITTICQYHRLNSPGIIISNFAEPDNSKESIEEYYDLITLYLFFKTFPLLESSCLETRDRCDEYLSLYDNVIQNFAFYYGEFISAVLRDIPSILVPLQRFARNPFINQLFDISEFDKVVISELTVNHSLAKFFFAMDNLNRKGALNDKEKCFLNELGSYNDLIKGLKIITLLKQHNIKLKDDVKLIENFFESSEKIYQFLDKPHSNIFFDVIINQLAYPLHYNTEQNIRYKYMAKSTSMYMDITIYDECRYIYEWLPALHQIVSAFENSSWQYVFRFALDGLVKSRKRYNNEFFFQGSVVPSSVDEFKDKEIRDRVNIN</sequence>
<comment type="caution">
    <text evidence="1">The sequence shown here is derived from an EMBL/GenBank/DDBJ whole genome shotgun (WGS) entry which is preliminary data.</text>
</comment>
<evidence type="ECO:0000313" key="2">
    <source>
        <dbReference type="Proteomes" id="UP000315200"/>
    </source>
</evidence>
<proteinExistence type="predicted"/>
<evidence type="ECO:0000313" key="1">
    <source>
        <dbReference type="EMBL" id="GEA34654.1"/>
    </source>
</evidence>
<dbReference type="EMBL" id="BJLB01000001">
    <property type="protein sequence ID" value="GEA34654.1"/>
    <property type="molecule type" value="Genomic_DNA"/>
</dbReference>